<keyword evidence="2" id="KW-0805">Transcription regulation</keyword>
<dbReference type="Pfam" id="PF00126">
    <property type="entry name" value="HTH_1"/>
    <property type="match status" value="1"/>
</dbReference>
<reference evidence="6 7" key="1">
    <citation type="submission" date="2020-04" db="EMBL/GenBank/DDBJ databases">
        <title>MicrobeNet Type strains.</title>
        <authorList>
            <person name="Nicholson A.C."/>
        </authorList>
    </citation>
    <scope>NUCLEOTIDE SEQUENCE [LARGE SCALE GENOMIC DNA]</scope>
    <source>
        <strain evidence="6 7">JCM 3332</strain>
    </source>
</reference>
<evidence type="ECO:0000259" key="5">
    <source>
        <dbReference type="PROSITE" id="PS50931"/>
    </source>
</evidence>
<evidence type="ECO:0000256" key="1">
    <source>
        <dbReference type="ARBA" id="ARBA00009437"/>
    </source>
</evidence>
<feature type="domain" description="HTH lysR-type" evidence="5">
    <location>
        <begin position="20"/>
        <end position="77"/>
    </location>
</feature>
<evidence type="ECO:0000313" key="7">
    <source>
        <dbReference type="Proteomes" id="UP000570678"/>
    </source>
</evidence>
<keyword evidence="4" id="KW-0804">Transcription</keyword>
<comment type="caution">
    <text evidence="6">The sequence shown here is derived from an EMBL/GenBank/DDBJ whole genome shotgun (WGS) entry which is preliminary data.</text>
</comment>
<organism evidence="6 7">
    <name type="scientific">Nocardia flavorosea</name>
    <dbReference type="NCBI Taxonomy" id="53429"/>
    <lineage>
        <taxon>Bacteria</taxon>
        <taxon>Bacillati</taxon>
        <taxon>Actinomycetota</taxon>
        <taxon>Actinomycetes</taxon>
        <taxon>Mycobacteriales</taxon>
        <taxon>Nocardiaceae</taxon>
        <taxon>Nocardia</taxon>
    </lineage>
</organism>
<evidence type="ECO:0000256" key="3">
    <source>
        <dbReference type="ARBA" id="ARBA00023125"/>
    </source>
</evidence>
<keyword evidence="7" id="KW-1185">Reference proteome</keyword>
<evidence type="ECO:0000256" key="2">
    <source>
        <dbReference type="ARBA" id="ARBA00023015"/>
    </source>
</evidence>
<dbReference type="AlphaFoldDB" id="A0A846YE92"/>
<dbReference type="Gene3D" id="3.40.190.10">
    <property type="entry name" value="Periplasmic binding protein-like II"/>
    <property type="match status" value="2"/>
</dbReference>
<sequence>MRGREQNDGGVSPRPIGPDLDLLTMRLLVAVEETGSVKAGGAVLGLGQPAASARIREFEARWKLTLLTRSPRGSSFTDDGRAVVLWARSTLCSVDVMRSAVAALSSQRRSELCIAASLTVADYLLPSWLGNLHTQMPHIQPTLQVVNSTAVLDLVRSQRVDIGFIESGETPDSLAIRTVGTDRVIVAVRPDHRWARQAGPVSAEQLAAEHWVLREAGSGTRRTFELALGRSVTTSLEVSSTAALVGAALAGMGPAVVSERAVGRELRLGKLVEIPTTLLLTRKLTAAWHPERRLTDAAACLISLSARAPAVHAL</sequence>
<dbReference type="SUPFAM" id="SSF46785">
    <property type="entry name" value="Winged helix' DNA-binding domain"/>
    <property type="match status" value="1"/>
</dbReference>
<protein>
    <submittedName>
        <fullName evidence="6">LysR family transcriptional regulator</fullName>
    </submittedName>
</protein>
<keyword evidence="3" id="KW-0238">DNA-binding</keyword>
<name>A0A846YE92_9NOCA</name>
<dbReference type="InterPro" id="IPR000847">
    <property type="entry name" value="LysR_HTH_N"/>
</dbReference>
<dbReference type="PROSITE" id="PS50931">
    <property type="entry name" value="HTH_LYSR"/>
    <property type="match status" value="1"/>
</dbReference>
<dbReference type="InterPro" id="IPR036390">
    <property type="entry name" value="WH_DNA-bd_sf"/>
</dbReference>
<dbReference type="InterPro" id="IPR036388">
    <property type="entry name" value="WH-like_DNA-bd_sf"/>
</dbReference>
<proteinExistence type="inferred from homology"/>
<dbReference type="InterPro" id="IPR005119">
    <property type="entry name" value="LysR_subst-bd"/>
</dbReference>
<gene>
    <name evidence="6" type="ORF">HGA15_14450</name>
</gene>
<dbReference type="Pfam" id="PF03466">
    <property type="entry name" value="LysR_substrate"/>
    <property type="match status" value="1"/>
</dbReference>
<comment type="similarity">
    <text evidence="1">Belongs to the LysR transcriptional regulatory family.</text>
</comment>
<dbReference type="PANTHER" id="PTHR30126">
    <property type="entry name" value="HTH-TYPE TRANSCRIPTIONAL REGULATOR"/>
    <property type="match status" value="1"/>
</dbReference>
<dbReference type="PANTHER" id="PTHR30126:SF39">
    <property type="entry name" value="HTH-TYPE TRANSCRIPTIONAL REGULATOR CYSL"/>
    <property type="match status" value="1"/>
</dbReference>
<dbReference type="SUPFAM" id="SSF53850">
    <property type="entry name" value="Periplasmic binding protein-like II"/>
    <property type="match status" value="1"/>
</dbReference>
<dbReference type="EMBL" id="JAAXOT010000006">
    <property type="protein sequence ID" value="NKY57333.1"/>
    <property type="molecule type" value="Genomic_DNA"/>
</dbReference>
<accession>A0A846YE92</accession>
<dbReference type="GO" id="GO:0000976">
    <property type="term" value="F:transcription cis-regulatory region binding"/>
    <property type="evidence" value="ECO:0007669"/>
    <property type="project" value="TreeGrafter"/>
</dbReference>
<dbReference type="GO" id="GO:0003700">
    <property type="term" value="F:DNA-binding transcription factor activity"/>
    <property type="evidence" value="ECO:0007669"/>
    <property type="project" value="InterPro"/>
</dbReference>
<dbReference type="RefSeq" id="WP_063915977.1">
    <property type="nucleotide sequence ID" value="NZ_JAAXOT010000006.1"/>
</dbReference>
<dbReference type="Gene3D" id="1.10.10.10">
    <property type="entry name" value="Winged helix-like DNA-binding domain superfamily/Winged helix DNA-binding domain"/>
    <property type="match status" value="1"/>
</dbReference>
<dbReference type="Proteomes" id="UP000570678">
    <property type="component" value="Unassembled WGS sequence"/>
</dbReference>
<evidence type="ECO:0000313" key="6">
    <source>
        <dbReference type="EMBL" id="NKY57333.1"/>
    </source>
</evidence>
<evidence type="ECO:0000256" key="4">
    <source>
        <dbReference type="ARBA" id="ARBA00023163"/>
    </source>
</evidence>